<dbReference type="Proteomes" id="UP000078459">
    <property type="component" value="Unassembled WGS sequence"/>
</dbReference>
<reference evidence="3 4" key="2">
    <citation type="submission" date="2016-06" db="EMBL/GenBank/DDBJ databases">
        <title>Pedobacter psychrophilus sp. nov., isolated from Antarctic fragmentary rock.</title>
        <authorList>
            <person name="Svec P."/>
        </authorList>
    </citation>
    <scope>NUCLEOTIDE SEQUENCE [LARGE SCALE GENOMIC DNA]</scope>
    <source>
        <strain evidence="3 4">CCM 8644</strain>
    </source>
</reference>
<name>A0A179DDS6_9SPHI</name>
<proteinExistence type="predicted"/>
<keyword evidence="4" id="KW-1185">Reference proteome</keyword>
<reference evidence="3 4" key="1">
    <citation type="submission" date="2016-04" db="EMBL/GenBank/DDBJ databases">
        <authorList>
            <person name="Evans L.H."/>
            <person name="Alamgir A."/>
            <person name="Owens N."/>
            <person name="Weber N.D."/>
            <person name="Virtaneva K."/>
            <person name="Barbian K."/>
            <person name="Babar A."/>
            <person name="Rosenke K."/>
        </authorList>
    </citation>
    <scope>NUCLEOTIDE SEQUENCE [LARGE SCALE GENOMIC DNA]</scope>
    <source>
        <strain evidence="3 4">CCM 8644</strain>
    </source>
</reference>
<dbReference type="Pfam" id="PF13568">
    <property type="entry name" value="OMP_b-brl_2"/>
    <property type="match status" value="1"/>
</dbReference>
<feature type="chain" id="PRO_5008100502" description="Outer membrane protein beta-barrel domain-containing protein" evidence="1">
    <location>
        <begin position="22"/>
        <end position="213"/>
    </location>
</feature>
<dbReference type="STRING" id="1826909.A5893_10270"/>
<dbReference type="OrthoDB" id="947434at2"/>
<protein>
    <recommendedName>
        <fullName evidence="2">Outer membrane protein beta-barrel domain-containing protein</fullName>
    </recommendedName>
</protein>
<feature type="domain" description="Outer membrane protein beta-barrel" evidence="2">
    <location>
        <begin position="21"/>
        <end position="183"/>
    </location>
</feature>
<dbReference type="EMBL" id="LWHJ01000028">
    <property type="protein sequence ID" value="OAQ39054.1"/>
    <property type="molecule type" value="Genomic_DNA"/>
</dbReference>
<keyword evidence="1" id="KW-0732">Signal</keyword>
<accession>A0A179DDS6</accession>
<dbReference type="AlphaFoldDB" id="A0A179DDS6"/>
<evidence type="ECO:0000313" key="4">
    <source>
        <dbReference type="Proteomes" id="UP000078459"/>
    </source>
</evidence>
<evidence type="ECO:0000259" key="2">
    <source>
        <dbReference type="Pfam" id="PF13568"/>
    </source>
</evidence>
<feature type="signal peptide" evidence="1">
    <location>
        <begin position="1"/>
        <end position="21"/>
    </location>
</feature>
<sequence length="213" mass="22988">MKKKFIMIFAISLGLSGILKAQSAASTTENVRFGIKAGGNLTTLGVLKSGNQEFDYNHKFGLTAGLFAQIPLGGNFSFVPEVNYSQKGADVEGTIAGTTGKLEQRINYLDVPVAFNYKFAPGINLFAGPQVSFFLNQKTKTFVNGQNIDESTDSKDIEKTIAGGLIGLGYDITPNVNISGRYMSDFQKSSSNDDPAFEDIKNSGFSLTIGYKF</sequence>
<dbReference type="InterPro" id="IPR025665">
    <property type="entry name" value="Beta-barrel_OMP_2"/>
</dbReference>
<evidence type="ECO:0000256" key="1">
    <source>
        <dbReference type="SAM" id="SignalP"/>
    </source>
</evidence>
<gene>
    <name evidence="3" type="ORF">A5893_10270</name>
</gene>
<dbReference type="SUPFAM" id="SSF56925">
    <property type="entry name" value="OMPA-like"/>
    <property type="match status" value="1"/>
</dbReference>
<comment type="caution">
    <text evidence="3">The sequence shown here is derived from an EMBL/GenBank/DDBJ whole genome shotgun (WGS) entry which is preliminary data.</text>
</comment>
<evidence type="ECO:0000313" key="3">
    <source>
        <dbReference type="EMBL" id="OAQ39054.1"/>
    </source>
</evidence>
<dbReference type="InterPro" id="IPR011250">
    <property type="entry name" value="OMP/PagP_B-barrel"/>
</dbReference>
<dbReference type="RefSeq" id="WP_068822584.1">
    <property type="nucleotide sequence ID" value="NZ_LWHJ01000028.1"/>
</dbReference>
<organism evidence="3 4">
    <name type="scientific">Pedobacter psychrophilus</name>
    <dbReference type="NCBI Taxonomy" id="1826909"/>
    <lineage>
        <taxon>Bacteria</taxon>
        <taxon>Pseudomonadati</taxon>
        <taxon>Bacteroidota</taxon>
        <taxon>Sphingobacteriia</taxon>
        <taxon>Sphingobacteriales</taxon>
        <taxon>Sphingobacteriaceae</taxon>
        <taxon>Pedobacter</taxon>
    </lineage>
</organism>